<evidence type="ECO:0000313" key="2">
    <source>
        <dbReference type="Proteomes" id="UP000028401"/>
    </source>
</evidence>
<gene>
    <name evidence="1" type="ORF">U725_00146</name>
</gene>
<evidence type="ECO:0000313" key="1">
    <source>
        <dbReference type="EMBL" id="KEY63576.1"/>
    </source>
</evidence>
<protein>
    <submittedName>
        <fullName evidence="1">Putative phage related protein</fullName>
    </submittedName>
</protein>
<dbReference type="EMBL" id="AZSI01000004">
    <property type="protein sequence ID" value="KEY63576.1"/>
    <property type="molecule type" value="Genomic_DNA"/>
</dbReference>
<proteinExistence type="predicted"/>
<dbReference type="Proteomes" id="UP000028401">
    <property type="component" value="Unassembled WGS sequence"/>
</dbReference>
<organism evidence="1 2">
    <name type="scientific">Lactococcus cremoris subsp. cremoris GE214</name>
    <dbReference type="NCBI Taxonomy" id="1415168"/>
    <lineage>
        <taxon>Bacteria</taxon>
        <taxon>Bacillati</taxon>
        <taxon>Bacillota</taxon>
        <taxon>Bacilli</taxon>
        <taxon>Lactobacillales</taxon>
        <taxon>Streptococcaceae</taxon>
        <taxon>Lactococcus</taxon>
        <taxon>Lactococcus cremoris subsp. cremoris</taxon>
    </lineage>
</organism>
<dbReference type="AlphaFoldDB" id="A0A084AE47"/>
<dbReference type="NCBIfam" id="TIGR01636">
    <property type="entry name" value="phage_rinA"/>
    <property type="match status" value="1"/>
</dbReference>
<comment type="caution">
    <text evidence="1">The sequence shown here is derived from an EMBL/GenBank/DDBJ whole genome shotgun (WGS) entry which is preliminary data.</text>
</comment>
<dbReference type="RefSeq" id="WP_015968429.1">
    <property type="nucleotide sequence ID" value="NZ_AZSI01000004.1"/>
</dbReference>
<sequence length="143" mass="17328">MSRRYNLTDSDLKAIEKKLFMCQRIDHAIQYRKYELEVKQSHDNNVGGGRSSIVSKPVEDMVMKWDADSKLQSLYEFKNRINELQDWFGDDEDMQLVFHYRWLSGKRYTVPEIADKCHITERQYFRKRRAILEKYDEICDGFW</sequence>
<reference evidence="1 2" key="1">
    <citation type="submission" date="2014-06" db="EMBL/GenBank/DDBJ databases">
        <title>Draft genome sequence of the putrescine producing strain Lactococcus lactis subsp cremoris GE214.</title>
        <authorList>
            <person name="Ladero V."/>
            <person name="Linares D.M."/>
            <person name="del Rio B."/>
            <person name="Mayo B."/>
            <person name="Martin M.C."/>
            <person name="Fernandez M."/>
            <person name="Alvarez M.A."/>
        </authorList>
    </citation>
    <scope>NUCLEOTIDE SEQUENCE [LARGE SCALE GENOMIC DNA]</scope>
    <source>
        <strain evidence="1 2">GE214</strain>
    </source>
</reference>
<dbReference type="InterPro" id="IPR006523">
    <property type="entry name" value="RinA"/>
</dbReference>
<name>A0A084AE47_LACLC</name>
<accession>A0A084AE47</accession>